<dbReference type="AlphaFoldDB" id="A0A101FXM5"/>
<evidence type="ECO:0000313" key="2">
    <source>
        <dbReference type="Proteomes" id="UP000064249"/>
    </source>
</evidence>
<protein>
    <recommendedName>
        <fullName evidence="3">Metallo-beta-lactamase domain-containing protein</fullName>
    </recommendedName>
</protein>
<evidence type="ECO:0000313" key="1">
    <source>
        <dbReference type="EMBL" id="KUK46324.1"/>
    </source>
</evidence>
<dbReference type="InterPro" id="IPR036866">
    <property type="entry name" value="RibonucZ/Hydroxyglut_hydro"/>
</dbReference>
<dbReference type="Proteomes" id="UP000064249">
    <property type="component" value="Unassembled WGS sequence"/>
</dbReference>
<organism evidence="1 2">
    <name type="scientific">Anaerolinea thermophila</name>
    <dbReference type="NCBI Taxonomy" id="167964"/>
    <lineage>
        <taxon>Bacteria</taxon>
        <taxon>Bacillati</taxon>
        <taxon>Chloroflexota</taxon>
        <taxon>Anaerolineae</taxon>
        <taxon>Anaerolineales</taxon>
        <taxon>Anaerolineaceae</taxon>
        <taxon>Anaerolinea</taxon>
    </lineage>
</organism>
<gene>
    <name evidence="1" type="ORF">XD73_0799</name>
</gene>
<proteinExistence type="predicted"/>
<evidence type="ECO:0008006" key="3">
    <source>
        <dbReference type="Google" id="ProtNLM"/>
    </source>
</evidence>
<dbReference type="Gene3D" id="3.60.15.10">
    <property type="entry name" value="Ribonuclease Z/Hydroxyacylglutathione hydrolase-like"/>
    <property type="match status" value="1"/>
</dbReference>
<sequence length="288" mass="32998">MEEIAENVFIEEGYPRVVLGVLKLEQGLLMVDSPFRPEDVPSWQSKLSQLGAGMERLMVLLDAHVDRTMTIRAMETNVLAHDNVIEIIRSRSTSSKNQDLEPGPDWMHTEFPAGYRCVKAQMTFTDEALLHWDENPILVTHKPGAHSAGAWLIDETRKIVFIGDSVLEAQPPFFALADIETWISELNWLQSDRFKNFKLISSRNGVIDLNSVNKMAELLTKTKELMNDLASEDSPLESIPELASQLLKKLDYDPQSHERYMNRLMWGLEQYYLRNFADQETESKGEEE</sequence>
<reference evidence="1 2" key="1">
    <citation type="journal article" date="2015" name="MBio">
        <title>Genome-Resolved Metagenomic Analysis Reveals Roles for Candidate Phyla and Other Microbial Community Members in Biogeochemical Transformations in Oil Reservoirs.</title>
        <authorList>
            <person name="Hu P."/>
            <person name="Tom L."/>
            <person name="Singh A."/>
            <person name="Thomas B.C."/>
            <person name="Baker B.J."/>
            <person name="Piceno Y.M."/>
            <person name="Andersen G.L."/>
            <person name="Banfield J.F."/>
        </authorList>
    </citation>
    <scope>NUCLEOTIDE SEQUENCE [LARGE SCALE GENOMIC DNA]</scope>
    <source>
        <strain evidence="1">46_16</strain>
    </source>
</reference>
<accession>A0A101FXM5</accession>
<comment type="caution">
    <text evidence="1">The sequence shown here is derived from an EMBL/GenBank/DDBJ whole genome shotgun (WGS) entry which is preliminary data.</text>
</comment>
<name>A0A101FXM5_9CHLR</name>
<dbReference type="EMBL" id="LGFU01000039">
    <property type="protein sequence ID" value="KUK46324.1"/>
    <property type="molecule type" value="Genomic_DNA"/>
</dbReference>
<dbReference type="SUPFAM" id="SSF56281">
    <property type="entry name" value="Metallo-hydrolase/oxidoreductase"/>
    <property type="match status" value="1"/>
</dbReference>